<dbReference type="EMBL" id="AHMZ02000070">
    <property type="protein sequence ID" value="EMN30748.1"/>
    <property type="molecule type" value="Genomic_DNA"/>
</dbReference>
<organism evidence="1 2">
    <name type="scientific">Leptospira interrogans serovar Pyrogenes str. L0374</name>
    <dbReference type="NCBI Taxonomy" id="1049928"/>
    <lineage>
        <taxon>Bacteria</taxon>
        <taxon>Pseudomonadati</taxon>
        <taxon>Spirochaetota</taxon>
        <taxon>Spirochaetia</taxon>
        <taxon>Leptospirales</taxon>
        <taxon>Leptospiraceae</taxon>
        <taxon>Leptospira</taxon>
    </lineage>
</organism>
<evidence type="ECO:0000313" key="1">
    <source>
        <dbReference type="EMBL" id="EMN30748.1"/>
    </source>
</evidence>
<evidence type="ECO:0008006" key="3">
    <source>
        <dbReference type="Google" id="ProtNLM"/>
    </source>
</evidence>
<name>M6KGE4_LEPIR</name>
<dbReference type="Gene3D" id="3.30.470.20">
    <property type="entry name" value="ATP-grasp fold, B domain"/>
    <property type="match status" value="1"/>
</dbReference>
<comment type="caution">
    <text evidence="1">The sequence shown here is derived from an EMBL/GenBank/DDBJ whole genome shotgun (WGS) entry which is preliminary data.</text>
</comment>
<dbReference type="SUPFAM" id="SSF56059">
    <property type="entry name" value="Glutathione synthetase ATP-binding domain-like"/>
    <property type="match status" value="1"/>
</dbReference>
<evidence type="ECO:0000313" key="2">
    <source>
        <dbReference type="Proteomes" id="UP000012137"/>
    </source>
</evidence>
<dbReference type="AlphaFoldDB" id="M6KGE4"/>
<proteinExistence type="predicted"/>
<dbReference type="Proteomes" id="UP000012137">
    <property type="component" value="Unassembled WGS sequence"/>
</dbReference>
<gene>
    <name evidence="1" type="ORF">LEP1GSC083_5259</name>
</gene>
<protein>
    <recommendedName>
        <fullName evidence="3">ATP-grasp domain protein</fullName>
    </recommendedName>
</protein>
<accession>M6KGE4</accession>
<sequence length="156" mass="17637">MNNCPFVAEFRINPQGEIYLIEAVPEVGGEFLADNLIPNYFGSSYFENLVKLLVGEKIKPFPNYFKISNRYAGIFFSAPPEGKSKLVEHSEFHTNGKEKLIFDSKLKQPGDVLKTNEGNGVRTRSIGILSPQENHQTLAQWKESVLQRLEGKFESV</sequence>
<reference evidence="1 2" key="1">
    <citation type="submission" date="2013-01" db="EMBL/GenBank/DDBJ databases">
        <authorList>
            <person name="Harkins D.M."/>
            <person name="Durkin A.S."/>
            <person name="Brinkac L.M."/>
            <person name="Haft D.H."/>
            <person name="Selengut J.D."/>
            <person name="Sanka R."/>
            <person name="DePew J."/>
            <person name="Purushe J."/>
            <person name="Peacock S.J."/>
            <person name="Thaipadungpanit J."/>
            <person name="Wuthiekanun V.W."/>
            <person name="Day N.P."/>
            <person name="Vinetz J.M."/>
            <person name="Sutton G.G."/>
            <person name="Nierman W.C."/>
            <person name="Fouts D.E."/>
        </authorList>
    </citation>
    <scope>NUCLEOTIDE SEQUENCE [LARGE SCALE GENOMIC DNA]</scope>
    <source>
        <strain evidence="1 2">L0374</strain>
    </source>
</reference>